<proteinExistence type="predicted"/>
<keyword evidence="9" id="KW-1185">Reference proteome</keyword>
<feature type="transmembrane region" description="Helical" evidence="6">
    <location>
        <begin position="661"/>
        <end position="682"/>
    </location>
</feature>
<dbReference type="PANTHER" id="PTHR33406">
    <property type="entry name" value="MEMBRANE PROTEIN MJ1562-RELATED"/>
    <property type="match status" value="1"/>
</dbReference>
<dbReference type="EMBL" id="WUUU01000211">
    <property type="protein sequence ID" value="MXR22161.1"/>
    <property type="molecule type" value="Genomic_DNA"/>
</dbReference>
<keyword evidence="4 6" id="KW-1133">Transmembrane helix</keyword>
<dbReference type="AlphaFoldDB" id="A0A6B0SRJ3"/>
<evidence type="ECO:0000256" key="2">
    <source>
        <dbReference type="ARBA" id="ARBA00022475"/>
    </source>
</evidence>
<dbReference type="OrthoDB" id="42357at2157"/>
<feature type="transmembrane region" description="Helical" evidence="6">
    <location>
        <begin position="788"/>
        <end position="810"/>
    </location>
</feature>
<protein>
    <submittedName>
        <fullName evidence="8">MMPL family transporter</fullName>
    </submittedName>
</protein>
<gene>
    <name evidence="8" type="ORF">GRX66_16765</name>
</gene>
<comment type="subcellular location">
    <subcellularLocation>
        <location evidence="1">Cell membrane</location>
        <topology evidence="1">Multi-pass membrane protein</topology>
    </subcellularLocation>
</comment>
<feature type="domain" description="SSD" evidence="7">
    <location>
        <begin position="660"/>
        <end position="816"/>
    </location>
</feature>
<evidence type="ECO:0000256" key="3">
    <source>
        <dbReference type="ARBA" id="ARBA00022692"/>
    </source>
</evidence>
<dbReference type="PANTHER" id="PTHR33406:SF13">
    <property type="entry name" value="MEMBRANE PROTEIN YDFJ"/>
    <property type="match status" value="1"/>
</dbReference>
<keyword evidence="5 6" id="KW-0472">Membrane</keyword>
<comment type="caution">
    <text evidence="8">The sequence shown here is derived from an EMBL/GenBank/DDBJ whole genome shotgun (WGS) entry which is preliminary data.</text>
</comment>
<dbReference type="Proteomes" id="UP000471521">
    <property type="component" value="Unassembled WGS sequence"/>
</dbReference>
<dbReference type="InterPro" id="IPR050545">
    <property type="entry name" value="Mycobact_MmpL"/>
</dbReference>
<sequence>MIRTLLRRVAGVATDHNRLVLVVGLVLTGAVVAGVGQLQMESQPADDDALGDTEIAQKQAYIEQRYEDDTESSADTRPVYLRDDDGNVLSKTALLESLRYQRTVLQTEAVSAVAVDDRPVLGVSNVVALRAAGDPTASLDEQIAALEDASTDEVKAIVSETLTEESAALALLPQDYEPGSTESATRRILFRFDADASDDALADAQRVLYEEADDQPNPHYFTLGEHAIGDLNAQMQENFVTLVVPVALAIILAVLAFAYRDVVDIVVGFTGVVLSVLWMFGILGWLQIQAGNTMIIGVVLVVGLSVDYGLHVFTRYREERDAGDPIRAPMRRSLSAVAVALALVTVTTALGFLSNAANELASIRNLAFAITLGVVSSFVIFVTVVPALKVTIDGALEYVGLDRTNRPLGQTRFAKPLLASGVTLAKRAAPVVIVVALIAGSVGAAAWTQLDRQAFQQQTDETAEWKQNLPGPLAWEVPELREDADFVTEHYRNADDSNRRVSNLLVEGDVTADHTLERVHEAKTHLADTGALFERPGEGVPFQSPVAVMEQVAANVDEFAATLADADTDGDGVPDRDLETVYDELYAAAPEQASEVVERTDGDYQSLRVVVPFDRTTTYDVQNDHMRAAAGIVDDADGLSATGVGQGTLTTAELSTIADGVLQTLLVALTAVVLLLVVVYRLAEGSASLGFVTAFPVLLVTAFVVGGMYVLDVPLTLLTALLMSLVVGLGIDYSVHVSDRFAHERRAGRDTVDALREALVGTGGALLGSTLTTTGAFATFLLLPHPQFQSLGVLVVLALATSFVVTVYVLPSFLYAWSKYAAGQPAEWGPADV</sequence>
<evidence type="ECO:0000256" key="5">
    <source>
        <dbReference type="ARBA" id="ARBA00023136"/>
    </source>
</evidence>
<keyword evidence="3 6" id="KW-0812">Transmembrane</keyword>
<dbReference type="RefSeq" id="WP_159527542.1">
    <property type="nucleotide sequence ID" value="NZ_WUUU01000211.1"/>
</dbReference>
<evidence type="ECO:0000313" key="8">
    <source>
        <dbReference type="EMBL" id="MXR22161.1"/>
    </source>
</evidence>
<feature type="transmembrane region" description="Helical" evidence="6">
    <location>
        <begin position="239"/>
        <end position="259"/>
    </location>
</feature>
<feature type="transmembrane region" description="Helical" evidence="6">
    <location>
        <begin position="717"/>
        <end position="737"/>
    </location>
</feature>
<evidence type="ECO:0000259" key="7">
    <source>
        <dbReference type="PROSITE" id="PS50156"/>
    </source>
</evidence>
<feature type="transmembrane region" description="Helical" evidence="6">
    <location>
        <begin position="334"/>
        <end position="354"/>
    </location>
</feature>
<reference evidence="8 9" key="1">
    <citation type="submission" date="2019-12" db="EMBL/GenBank/DDBJ databases">
        <title>Isolation and characterization of three novel carbon monoxide-oxidizing members of Halobacteria from salione crusts and soils.</title>
        <authorList>
            <person name="Myers M.R."/>
            <person name="King G.M."/>
        </authorList>
    </citation>
    <scope>NUCLEOTIDE SEQUENCE [LARGE SCALE GENOMIC DNA]</scope>
    <source>
        <strain evidence="8 9">PCN9</strain>
    </source>
</reference>
<dbReference type="SUPFAM" id="SSF82866">
    <property type="entry name" value="Multidrug efflux transporter AcrB transmembrane domain"/>
    <property type="match status" value="2"/>
</dbReference>
<dbReference type="InterPro" id="IPR004869">
    <property type="entry name" value="MMPL_dom"/>
</dbReference>
<feature type="transmembrane region" description="Helical" evidence="6">
    <location>
        <begin position="294"/>
        <end position="313"/>
    </location>
</feature>
<organism evidence="8 9">
    <name type="scientific">Halobacterium bonnevillei</name>
    <dbReference type="NCBI Taxonomy" id="2692200"/>
    <lineage>
        <taxon>Archaea</taxon>
        <taxon>Methanobacteriati</taxon>
        <taxon>Methanobacteriota</taxon>
        <taxon>Stenosarchaea group</taxon>
        <taxon>Halobacteria</taxon>
        <taxon>Halobacteriales</taxon>
        <taxon>Halobacteriaceae</taxon>
        <taxon>Halobacterium</taxon>
    </lineage>
</organism>
<feature type="transmembrane region" description="Helical" evidence="6">
    <location>
        <begin position="266"/>
        <end position="288"/>
    </location>
</feature>
<feature type="transmembrane region" description="Helical" evidence="6">
    <location>
        <begin position="428"/>
        <end position="447"/>
    </location>
</feature>
<dbReference type="Gene3D" id="1.20.1640.10">
    <property type="entry name" value="Multidrug efflux transporter AcrB transmembrane domain"/>
    <property type="match status" value="2"/>
</dbReference>
<evidence type="ECO:0000256" key="6">
    <source>
        <dbReference type="SAM" id="Phobius"/>
    </source>
</evidence>
<dbReference type="Pfam" id="PF03176">
    <property type="entry name" value="MMPL"/>
    <property type="match status" value="2"/>
</dbReference>
<accession>A0A6B0SRJ3</accession>
<dbReference type="GO" id="GO:0005886">
    <property type="term" value="C:plasma membrane"/>
    <property type="evidence" value="ECO:0007669"/>
    <property type="project" value="UniProtKB-SubCell"/>
</dbReference>
<evidence type="ECO:0000313" key="9">
    <source>
        <dbReference type="Proteomes" id="UP000471521"/>
    </source>
</evidence>
<evidence type="ECO:0000256" key="1">
    <source>
        <dbReference type="ARBA" id="ARBA00004651"/>
    </source>
</evidence>
<name>A0A6B0SRJ3_9EURY</name>
<keyword evidence="2" id="KW-1003">Cell membrane</keyword>
<feature type="domain" description="SSD" evidence="7">
    <location>
        <begin position="266"/>
        <end position="391"/>
    </location>
</feature>
<evidence type="ECO:0000256" key="4">
    <source>
        <dbReference type="ARBA" id="ARBA00022989"/>
    </source>
</evidence>
<feature type="transmembrane region" description="Helical" evidence="6">
    <location>
        <begin position="758"/>
        <end position="782"/>
    </location>
</feature>
<dbReference type="PROSITE" id="PS50156">
    <property type="entry name" value="SSD"/>
    <property type="match status" value="2"/>
</dbReference>
<dbReference type="InterPro" id="IPR000731">
    <property type="entry name" value="SSD"/>
</dbReference>
<feature type="transmembrane region" description="Helical" evidence="6">
    <location>
        <begin position="366"/>
        <end position="388"/>
    </location>
</feature>
<feature type="transmembrane region" description="Helical" evidence="6">
    <location>
        <begin position="689"/>
        <end position="711"/>
    </location>
</feature>